<gene>
    <name evidence="1" type="ORF">SLS56_008919</name>
</gene>
<protein>
    <recommendedName>
        <fullName evidence="3">F-box domain-containing protein</fullName>
    </recommendedName>
</protein>
<dbReference type="EMBL" id="JAJVDC020000141">
    <property type="protein sequence ID" value="KAL1622035.1"/>
    <property type="molecule type" value="Genomic_DNA"/>
</dbReference>
<sequence>MASSSGGAMPGISSNGAAKQKRKSRWGWAIEHLEFSTKVMIERHQISVQQHIPFMELPTEIRIQIYEELFKSPVPFELADLESEDFLLTCVSFFNKTCWTVPGPAWLFFRSFVPALKKVLCLNKTINREAAEVFYSANEFRFSGAYGWITLNSFLSTIGSSNFQFIKSLTVHAPFIKEEAQLWAMNHYSAFQWAFQKFGRFKALKKLRLLLPCYRLVEGPYDYFRDKLVCDKTCDRIDNHHRRTWHNDRFFWIQLDSLRDNIPELDISIVLLHDGEIYNQGLGPQDCPGYYRRNINNHEWFLYRAKSKGCSFGYAIGVAYVGLGEYFAYEVVDGENVMELCLTDWEFPTATSPCAVPTGDPAHEPSWSA</sequence>
<evidence type="ECO:0008006" key="3">
    <source>
        <dbReference type="Google" id="ProtNLM"/>
    </source>
</evidence>
<dbReference type="PANTHER" id="PTHR42085">
    <property type="entry name" value="F-BOX DOMAIN-CONTAINING PROTEIN"/>
    <property type="match status" value="1"/>
</dbReference>
<proteinExistence type="predicted"/>
<organism evidence="1 2">
    <name type="scientific">Neofusicoccum ribis</name>
    <dbReference type="NCBI Taxonomy" id="45134"/>
    <lineage>
        <taxon>Eukaryota</taxon>
        <taxon>Fungi</taxon>
        <taxon>Dikarya</taxon>
        <taxon>Ascomycota</taxon>
        <taxon>Pezizomycotina</taxon>
        <taxon>Dothideomycetes</taxon>
        <taxon>Dothideomycetes incertae sedis</taxon>
        <taxon>Botryosphaeriales</taxon>
        <taxon>Botryosphaeriaceae</taxon>
        <taxon>Neofusicoccum</taxon>
    </lineage>
</organism>
<keyword evidence="2" id="KW-1185">Reference proteome</keyword>
<comment type="caution">
    <text evidence="1">The sequence shown here is derived from an EMBL/GenBank/DDBJ whole genome shotgun (WGS) entry which is preliminary data.</text>
</comment>
<accession>A0ABR3SIU7</accession>
<reference evidence="1 2" key="1">
    <citation type="submission" date="2024-02" db="EMBL/GenBank/DDBJ databases">
        <title>De novo assembly and annotation of 12 fungi associated with fruit tree decline syndrome in Ontario, Canada.</title>
        <authorList>
            <person name="Sulman M."/>
            <person name="Ellouze W."/>
            <person name="Ilyukhin E."/>
        </authorList>
    </citation>
    <scope>NUCLEOTIDE SEQUENCE [LARGE SCALE GENOMIC DNA]</scope>
    <source>
        <strain evidence="1 2">M1-105</strain>
    </source>
</reference>
<dbReference type="PANTHER" id="PTHR42085:SF2">
    <property type="entry name" value="F-BOX DOMAIN-CONTAINING PROTEIN"/>
    <property type="match status" value="1"/>
</dbReference>
<dbReference type="Proteomes" id="UP001521116">
    <property type="component" value="Unassembled WGS sequence"/>
</dbReference>
<evidence type="ECO:0000313" key="1">
    <source>
        <dbReference type="EMBL" id="KAL1622035.1"/>
    </source>
</evidence>
<evidence type="ECO:0000313" key="2">
    <source>
        <dbReference type="Proteomes" id="UP001521116"/>
    </source>
</evidence>
<name>A0ABR3SIU7_9PEZI</name>
<dbReference type="InterPro" id="IPR038883">
    <property type="entry name" value="AN11006-like"/>
</dbReference>